<dbReference type="Proteomes" id="UP000046122">
    <property type="component" value="Unassembled WGS sequence"/>
</dbReference>
<organism evidence="1 2">
    <name type="scientific">Mesorhizobium plurifarium</name>
    <dbReference type="NCBI Taxonomy" id="69974"/>
    <lineage>
        <taxon>Bacteria</taxon>
        <taxon>Pseudomonadati</taxon>
        <taxon>Pseudomonadota</taxon>
        <taxon>Alphaproteobacteria</taxon>
        <taxon>Hyphomicrobiales</taxon>
        <taxon>Phyllobacteriaceae</taxon>
        <taxon>Mesorhizobium</taxon>
    </lineage>
</organism>
<sequence>MTETGENAMDQSKT</sequence>
<accession>A0A090G9R8</accession>
<dbReference type="EMBL" id="CCNE01000031">
    <property type="protein sequence ID" value="CDX60381.1"/>
    <property type="molecule type" value="Genomic_DNA"/>
</dbReference>
<evidence type="ECO:0000313" key="2">
    <source>
        <dbReference type="Proteomes" id="UP000046122"/>
    </source>
</evidence>
<evidence type="ECO:0000313" key="1">
    <source>
        <dbReference type="EMBL" id="CDX60381.1"/>
    </source>
</evidence>
<reference evidence="1 2" key="1">
    <citation type="submission" date="2014-08" db="EMBL/GenBank/DDBJ databases">
        <authorList>
            <person name="Moulin Lionel"/>
        </authorList>
    </citation>
    <scope>NUCLEOTIDE SEQUENCE [LARGE SCALE GENOMIC DNA]</scope>
</reference>
<proteinExistence type="predicted"/>
<protein>
    <submittedName>
        <fullName evidence="1">Uncharacterized protein</fullName>
    </submittedName>
</protein>
<name>A0A090G9R8_MESPL</name>
<gene>
    <name evidence="1" type="ORF">MPL3365_370019</name>
</gene>